<feature type="coiled-coil region" evidence="1">
    <location>
        <begin position="232"/>
        <end position="284"/>
    </location>
</feature>
<dbReference type="GeneTree" id="ENSGT00390000010251"/>
<sequence length="328" mass="39122">MFFIFFFCFSPNRTNIRTPGQELDSPLPPIHERLAQLRPSRELLEFYRQKIAQFDSEHLELLQMLEKYKSLTEDQHKLQWEIRQREGETAELQSALSDMQVYLFQEREQSLRLYVEALQAQMEEQTRLAKEQVDALLEDRKIKTEEAEAQRQRDQDRIAALTDKLQRTQNLLHESTRDFLQLKFDTRILQEELKQANRLADMYREQCITFETELSQIREEGDVGREIFKERSEKMAKRLQLMTQRYEALEKRRVMEVEGFKADLKLLRQKLKDVEKQLLKVTLNVGPNQDLAILHEVRQTNARTKKVQGELMALKAKIFGLENELRYS</sequence>
<dbReference type="Proteomes" id="UP000261580">
    <property type="component" value="Unassembled WGS sequence"/>
</dbReference>
<reference evidence="2" key="1">
    <citation type="submission" date="2025-08" db="UniProtKB">
        <authorList>
            <consortium name="Ensembl"/>
        </authorList>
    </citation>
    <scope>IDENTIFICATION</scope>
</reference>
<reference evidence="2" key="2">
    <citation type="submission" date="2025-09" db="UniProtKB">
        <authorList>
            <consortium name="Ensembl"/>
        </authorList>
    </citation>
    <scope>IDENTIFICATION</scope>
</reference>
<keyword evidence="3" id="KW-1185">Reference proteome</keyword>
<evidence type="ECO:0000313" key="2">
    <source>
        <dbReference type="Ensembl" id="ENSNBRP00000018779.1"/>
    </source>
</evidence>
<evidence type="ECO:0000313" key="3">
    <source>
        <dbReference type="Proteomes" id="UP000261580"/>
    </source>
</evidence>
<dbReference type="InterPro" id="IPR037696">
    <property type="entry name" value="CCDC77"/>
</dbReference>
<feature type="coiled-coil region" evidence="1">
    <location>
        <begin position="115"/>
        <end position="206"/>
    </location>
</feature>
<name>A0A3Q4MT52_NEOBR</name>
<dbReference type="PANTHER" id="PTHR22091:SF1">
    <property type="entry name" value="COILED-COIL DOMAIN-CONTAINING PROTEIN 77"/>
    <property type="match status" value="1"/>
</dbReference>
<dbReference type="AlphaFoldDB" id="A0A3Q4MT52"/>
<organism evidence="2 3">
    <name type="scientific">Neolamprologus brichardi</name>
    <name type="common">Fairy cichlid</name>
    <name type="synonym">Lamprologus brichardi</name>
    <dbReference type="NCBI Taxonomy" id="32507"/>
    <lineage>
        <taxon>Eukaryota</taxon>
        <taxon>Metazoa</taxon>
        <taxon>Chordata</taxon>
        <taxon>Craniata</taxon>
        <taxon>Vertebrata</taxon>
        <taxon>Euteleostomi</taxon>
        <taxon>Actinopterygii</taxon>
        <taxon>Neopterygii</taxon>
        <taxon>Teleostei</taxon>
        <taxon>Neoteleostei</taxon>
        <taxon>Acanthomorphata</taxon>
        <taxon>Ovalentaria</taxon>
        <taxon>Cichlomorphae</taxon>
        <taxon>Cichliformes</taxon>
        <taxon>Cichlidae</taxon>
        <taxon>African cichlids</taxon>
        <taxon>Pseudocrenilabrinae</taxon>
        <taxon>Lamprologini</taxon>
        <taxon>Neolamprologus</taxon>
    </lineage>
</organism>
<dbReference type="GO" id="GO:0005813">
    <property type="term" value="C:centrosome"/>
    <property type="evidence" value="ECO:0007669"/>
    <property type="project" value="TreeGrafter"/>
</dbReference>
<dbReference type="Ensembl" id="ENSNBRT00000019280.1">
    <property type="protein sequence ID" value="ENSNBRP00000018779.1"/>
    <property type="gene ID" value="ENSNBRG00000014460.1"/>
</dbReference>
<evidence type="ECO:0000256" key="1">
    <source>
        <dbReference type="SAM" id="Coils"/>
    </source>
</evidence>
<dbReference type="Bgee" id="ENSNBRG00000014460">
    <property type="expression patterns" value="Expressed in blood and 3 other cell types or tissues"/>
</dbReference>
<dbReference type="OMA" id="IKELTKX"/>
<accession>A0A3Q4MT52</accession>
<proteinExistence type="predicted"/>
<protein>
    <submittedName>
        <fullName evidence="2">Coiled-coil domain containing 77</fullName>
    </submittedName>
</protein>
<dbReference type="STRING" id="32507.ENSNBRP00000018779"/>
<dbReference type="PANTHER" id="PTHR22091">
    <property type="entry name" value="COILED-COIL DOMAIN-CONTAINING PROTEIN 77"/>
    <property type="match status" value="1"/>
</dbReference>
<keyword evidence="1" id="KW-0175">Coiled coil</keyword>